<evidence type="ECO:0000313" key="6">
    <source>
        <dbReference type="EMBL" id="PWN99016.1"/>
    </source>
</evidence>
<sequence length="528" mass="53850">MPAPASHDGGAPAEAPPAALPSLARRCVAAAAIFVVALTAGSIFVFPLFAPNLTRDLGLTLTQTNTVWAGAVVGEYFSAAPWGALADHRGPRPLCLAAAALFGLGYALMASADRDALRLGTATPGAAALMTGYFLLVGAGVAASFFACLTSAAAYFPSHPSLALSLPSTVFSLSSLFLTQLAALPTFTDVETGDLDAAHFLAFLGAMLAVVNVLGAFAMGGAPRRKDAPASVAAAADEEQTPLLRSGATETQASGPLPYLGAEHHNLGGYVKSPGFLLMCLLVFSSAGGAEMLMSSVGSIVVSIMSMHTLDGTSDPEVGREELRVRARLVGIIAITNTIARLLSGLLTDLLCPSRPLSAYARSSSSTRHGKALRAAARLRVSRVTFVMGAQVLLLAAFVYAATAMRSISGLAVVCALTGLGYGMVFTVVPSTILIAWGPSRFGRNWGTMTYAAAAGSLGFSLLFAAVSDSVAARQDASSGAASGETVGGALCTSGAACYQPSFAIAAAAGVAALGALWPLWRAWRTRL</sequence>
<dbReference type="Pfam" id="PF07690">
    <property type="entry name" value="MFS_1"/>
    <property type="match status" value="1"/>
</dbReference>
<keyword evidence="7" id="KW-1185">Reference proteome</keyword>
<feature type="transmembrane region" description="Helical" evidence="5">
    <location>
        <begin position="66"/>
        <end position="86"/>
    </location>
</feature>
<dbReference type="RefSeq" id="XP_025599295.1">
    <property type="nucleotide sequence ID" value="XM_025741986.1"/>
</dbReference>
<comment type="subcellular location">
    <subcellularLocation>
        <location evidence="1">Membrane</location>
        <topology evidence="1">Multi-pass membrane protein</topology>
    </subcellularLocation>
</comment>
<dbReference type="EMBL" id="KZ819289">
    <property type="protein sequence ID" value="PWN99016.1"/>
    <property type="molecule type" value="Genomic_DNA"/>
</dbReference>
<dbReference type="InterPro" id="IPR011701">
    <property type="entry name" value="MFS"/>
</dbReference>
<protein>
    <submittedName>
        <fullName evidence="6">MFS general substrate transporter</fullName>
    </submittedName>
</protein>
<keyword evidence="4 5" id="KW-0472">Membrane</keyword>
<feature type="transmembrane region" description="Helical" evidence="5">
    <location>
        <begin position="384"/>
        <end position="402"/>
    </location>
</feature>
<dbReference type="PANTHER" id="PTHR21576">
    <property type="entry name" value="UNCHARACTERIZED NODULIN-LIKE PROTEIN"/>
    <property type="match status" value="1"/>
</dbReference>
<dbReference type="PANTHER" id="PTHR21576:SF158">
    <property type="entry name" value="RIBOSOMAL RNA-PROCESSING PROTEIN 12-LIKE CONSERVED DOMAIN-CONTAINING PROTEIN"/>
    <property type="match status" value="1"/>
</dbReference>
<feature type="transmembrane region" description="Helical" evidence="5">
    <location>
        <begin position="408"/>
        <end position="437"/>
    </location>
</feature>
<evidence type="ECO:0000256" key="4">
    <source>
        <dbReference type="ARBA" id="ARBA00023136"/>
    </source>
</evidence>
<feature type="transmembrane region" description="Helical" evidence="5">
    <location>
        <begin position="197"/>
        <end position="218"/>
    </location>
</feature>
<evidence type="ECO:0000256" key="2">
    <source>
        <dbReference type="ARBA" id="ARBA00022692"/>
    </source>
</evidence>
<feature type="transmembrane region" description="Helical" evidence="5">
    <location>
        <begin position="93"/>
        <end position="112"/>
    </location>
</feature>
<dbReference type="InterPro" id="IPR036259">
    <property type="entry name" value="MFS_trans_sf"/>
</dbReference>
<dbReference type="GO" id="GO:0000329">
    <property type="term" value="C:fungal-type vacuole membrane"/>
    <property type="evidence" value="ECO:0007669"/>
    <property type="project" value="TreeGrafter"/>
</dbReference>
<feature type="transmembrane region" description="Helical" evidence="5">
    <location>
        <begin position="163"/>
        <end position="185"/>
    </location>
</feature>
<organism evidence="6 7">
    <name type="scientific">Tilletiopsis washingtonensis</name>
    <dbReference type="NCBI Taxonomy" id="58919"/>
    <lineage>
        <taxon>Eukaryota</taxon>
        <taxon>Fungi</taxon>
        <taxon>Dikarya</taxon>
        <taxon>Basidiomycota</taxon>
        <taxon>Ustilaginomycotina</taxon>
        <taxon>Exobasidiomycetes</taxon>
        <taxon>Entylomatales</taxon>
        <taxon>Entylomatales incertae sedis</taxon>
        <taxon>Tilletiopsis</taxon>
    </lineage>
</organism>
<evidence type="ECO:0000313" key="7">
    <source>
        <dbReference type="Proteomes" id="UP000245946"/>
    </source>
</evidence>
<gene>
    <name evidence="6" type="ORF">FA09DRAFT_328981</name>
</gene>
<dbReference type="GeneID" id="37269530"/>
<keyword evidence="3 5" id="KW-1133">Transmembrane helix</keyword>
<evidence type="ECO:0000256" key="5">
    <source>
        <dbReference type="SAM" id="Phobius"/>
    </source>
</evidence>
<feature type="transmembrane region" description="Helical" evidence="5">
    <location>
        <begin position="503"/>
        <end position="521"/>
    </location>
</feature>
<keyword evidence="2 5" id="KW-0812">Transmembrane</keyword>
<dbReference type="Proteomes" id="UP000245946">
    <property type="component" value="Unassembled WGS sequence"/>
</dbReference>
<dbReference type="AlphaFoldDB" id="A0A316ZCH4"/>
<feature type="transmembrane region" description="Helical" evidence="5">
    <location>
        <begin position="27"/>
        <end position="46"/>
    </location>
</feature>
<dbReference type="SUPFAM" id="SSF103473">
    <property type="entry name" value="MFS general substrate transporter"/>
    <property type="match status" value="1"/>
</dbReference>
<evidence type="ECO:0000256" key="1">
    <source>
        <dbReference type="ARBA" id="ARBA00004141"/>
    </source>
</evidence>
<reference evidence="6 7" key="1">
    <citation type="journal article" date="2018" name="Mol. Biol. Evol.">
        <title>Broad Genomic Sampling Reveals a Smut Pathogenic Ancestry of the Fungal Clade Ustilaginomycotina.</title>
        <authorList>
            <person name="Kijpornyongpan T."/>
            <person name="Mondo S.J."/>
            <person name="Barry K."/>
            <person name="Sandor L."/>
            <person name="Lee J."/>
            <person name="Lipzen A."/>
            <person name="Pangilinan J."/>
            <person name="LaButti K."/>
            <person name="Hainaut M."/>
            <person name="Henrissat B."/>
            <person name="Grigoriev I.V."/>
            <person name="Spatafora J.W."/>
            <person name="Aime M.C."/>
        </authorList>
    </citation>
    <scope>NUCLEOTIDE SEQUENCE [LARGE SCALE GENOMIC DNA]</scope>
    <source>
        <strain evidence="6 7">MCA 4186</strain>
    </source>
</reference>
<dbReference type="Gene3D" id="1.20.1250.20">
    <property type="entry name" value="MFS general substrate transporter like domains"/>
    <property type="match status" value="1"/>
</dbReference>
<dbReference type="OrthoDB" id="410267at2759"/>
<feature type="transmembrane region" description="Helical" evidence="5">
    <location>
        <begin position="449"/>
        <end position="467"/>
    </location>
</feature>
<dbReference type="STRING" id="58919.A0A316ZCH4"/>
<name>A0A316ZCH4_9BASI</name>
<feature type="transmembrane region" description="Helical" evidence="5">
    <location>
        <begin position="132"/>
        <end position="156"/>
    </location>
</feature>
<proteinExistence type="predicted"/>
<dbReference type="GO" id="GO:0022857">
    <property type="term" value="F:transmembrane transporter activity"/>
    <property type="evidence" value="ECO:0007669"/>
    <property type="project" value="InterPro"/>
</dbReference>
<accession>A0A316ZCH4</accession>
<evidence type="ECO:0000256" key="3">
    <source>
        <dbReference type="ARBA" id="ARBA00022989"/>
    </source>
</evidence>